<proteinExistence type="predicted"/>
<name>X0TFG6_9ZZZZ</name>
<keyword evidence="1" id="KW-1133">Transmembrane helix</keyword>
<gene>
    <name evidence="2" type="ORF">S01H1_30613</name>
</gene>
<feature type="non-terminal residue" evidence="2">
    <location>
        <position position="1"/>
    </location>
</feature>
<organism evidence="2">
    <name type="scientific">marine sediment metagenome</name>
    <dbReference type="NCBI Taxonomy" id="412755"/>
    <lineage>
        <taxon>unclassified sequences</taxon>
        <taxon>metagenomes</taxon>
        <taxon>ecological metagenomes</taxon>
    </lineage>
</organism>
<evidence type="ECO:0000256" key="1">
    <source>
        <dbReference type="SAM" id="Phobius"/>
    </source>
</evidence>
<protein>
    <submittedName>
        <fullName evidence="2">Uncharacterized protein</fullName>
    </submittedName>
</protein>
<keyword evidence="1" id="KW-0812">Transmembrane</keyword>
<dbReference type="AlphaFoldDB" id="X0TFG6"/>
<reference evidence="2" key="1">
    <citation type="journal article" date="2014" name="Front. Microbiol.">
        <title>High frequency of phylogenetically diverse reductive dehalogenase-homologous genes in deep subseafloor sedimentary metagenomes.</title>
        <authorList>
            <person name="Kawai M."/>
            <person name="Futagami T."/>
            <person name="Toyoda A."/>
            <person name="Takaki Y."/>
            <person name="Nishi S."/>
            <person name="Hori S."/>
            <person name="Arai W."/>
            <person name="Tsubouchi T."/>
            <person name="Morono Y."/>
            <person name="Uchiyama I."/>
            <person name="Ito T."/>
            <person name="Fujiyama A."/>
            <person name="Inagaki F."/>
            <person name="Takami H."/>
        </authorList>
    </citation>
    <scope>NUCLEOTIDE SEQUENCE</scope>
    <source>
        <strain evidence="2">Expedition CK06-06</strain>
    </source>
</reference>
<evidence type="ECO:0000313" key="2">
    <source>
        <dbReference type="EMBL" id="GAF86036.1"/>
    </source>
</evidence>
<keyword evidence="1" id="KW-0472">Membrane</keyword>
<sequence length="57" mass="6463">PVFLPRLTPYQGPKAPVESESAPVFSFRMYWGNSEYEAALGVLAGFAFFIIKMVWFT</sequence>
<feature type="transmembrane region" description="Helical" evidence="1">
    <location>
        <begin position="38"/>
        <end position="56"/>
    </location>
</feature>
<accession>X0TFG6</accession>
<dbReference type="EMBL" id="BARS01018847">
    <property type="protein sequence ID" value="GAF86036.1"/>
    <property type="molecule type" value="Genomic_DNA"/>
</dbReference>
<comment type="caution">
    <text evidence="2">The sequence shown here is derived from an EMBL/GenBank/DDBJ whole genome shotgun (WGS) entry which is preliminary data.</text>
</comment>